<dbReference type="EMBL" id="CAJNNW010036093">
    <property type="protein sequence ID" value="CAE8731982.1"/>
    <property type="molecule type" value="Genomic_DNA"/>
</dbReference>
<evidence type="ECO:0000313" key="5">
    <source>
        <dbReference type="EMBL" id="CAE8731982.1"/>
    </source>
</evidence>
<evidence type="ECO:0000256" key="1">
    <source>
        <dbReference type="SAM" id="MobiDB-lite"/>
    </source>
</evidence>
<feature type="transmembrane region" description="Helical" evidence="2">
    <location>
        <begin position="895"/>
        <end position="913"/>
    </location>
</feature>
<sequence>MTRLCLAVTLCLTYSLCAMAQGGNNTEFRVLWLADYSKPQFAQESTWMTPGIEMGVRARLAVLAAEPNAANFTIRIRVVSSGSDTRSLPEILLKAIDAFDPCWVVGPHLGDSAMSGLTAMIAASRGILYTPEVDDAGTTILDTSVFSTTVSVISGASFLPSVASLFTFAESYGWTRLCMILPIEAAFTAELYITAAKLYRLKVRLFYLNMESASIIQDMLAVMQQIKDLKLSLIAAFLPKMREDFQKSFYGAAIDAGLTVAGTQWFFVKEADRYENPGMLIAGAKSSGDAIGLAMMQARVIELAAYSPRQMDPATWDRGIMLPPDFLQNLNAMISDAVDLAAVEGPYFNGTHLELTGLDCNGTDFGSFRCLKFSAANLTLVDNSVKAGYALGVALVEIGSRVQASGLCSALPGQLEDQAEDLRRLVGGITYQDELVGFVKNKCLKPGNASNLTNASNPAACQWSPVVELPHLMCLSGQSYPGGGQFQDLKALGWSRCHSVISSYLVLHIDPFTGLSTAASFAVLDGASGPLWMGNTTDLPSDFIPDSCGKRHVVNETSDDAECVECPKKGTGNPMDRSNRCSLDMPEDCNEGQFWNDTEEILECQFCPLGRSSAVLAMAKCALCLPGEIASIRGMVNCTSCQPGAIAATGGLSSCEPCGLGRYTVGTDRRECFKCSTGLTTERTMSSGDDLCVCAAGFYNATSDQPTTCGPCAAGLYKDTPGKDQCQNCPEGRYSGAASMNCSECPEGTFTNAAGSSQCQACSGWLTFMWSVPNASNTACDANWSYVLACLLVLCSLFVMSWLLPYLLFLPVPILDMRFTAEGVVITTVMRHNILLAGKMGVEVWLQQKTQCAAYRVKVLSLSRLLLCDIKGDPVTPQQSEASHGTVNLRFPRRLVSHGACCVPFLFYFALAFNTSAVMASWSGMAVTSFFVELLLAVLAAAVGHAIRWRLAGDTPLARKLEQHREHLRKENPRPKKCPIGPSRAITIGQVLDLFESFVSFVGERNMYYVCPNIVLPLTKPMKLSYAELAGPRPVEWFVSHFWGMLFQDSVSSLRKHAEMVSGKSASRCGGLHSRNSSSAQQRVSKLDKTFKSGTGSLETASWKETSYWICTFSNNQWELMHELGSSWEQSSFYLALRSPGCKGTAMIFDELAMPLTRSWCLFELLQTFQLTGTREAGFTGLLLCTRSGVMNFGACSMDTAISIGVRLSSLRLQDASASSDKDKRMIDELVQQQPGGFDAVNAFVQKSIRDILLNMRSGFLSDLDSLDTSLSSAIQKHELFIGASSASSTAYDASELPTAQETSEPEQMSSQRSEAML</sequence>
<organism evidence="5 6">
    <name type="scientific">Polarella glacialis</name>
    <name type="common">Dinoflagellate</name>
    <dbReference type="NCBI Taxonomy" id="89957"/>
    <lineage>
        <taxon>Eukaryota</taxon>
        <taxon>Sar</taxon>
        <taxon>Alveolata</taxon>
        <taxon>Dinophyceae</taxon>
        <taxon>Suessiales</taxon>
        <taxon>Suessiaceae</taxon>
        <taxon>Polarella</taxon>
    </lineage>
</organism>
<dbReference type="Gene3D" id="2.10.50.10">
    <property type="entry name" value="Tumor Necrosis Factor Receptor, subunit A, domain 2"/>
    <property type="match status" value="1"/>
</dbReference>
<dbReference type="InterPro" id="IPR011641">
    <property type="entry name" value="Tyr-kin_ephrin_A/B_rcpt-like"/>
</dbReference>
<feature type="signal peptide" evidence="3">
    <location>
        <begin position="1"/>
        <end position="20"/>
    </location>
</feature>
<keyword evidence="2" id="KW-0472">Membrane</keyword>
<evidence type="ECO:0000259" key="4">
    <source>
        <dbReference type="Pfam" id="PF07699"/>
    </source>
</evidence>
<protein>
    <recommendedName>
        <fullName evidence="4">Tyrosine-protein kinase ephrin type A/B receptor-like domain-containing protein</fullName>
    </recommendedName>
</protein>
<dbReference type="SMART" id="SM01411">
    <property type="entry name" value="Ephrin_rec_like"/>
    <property type="match status" value="3"/>
</dbReference>
<feature type="chain" id="PRO_5032505621" description="Tyrosine-protein kinase ephrin type A/B receptor-like domain-containing protein" evidence="3">
    <location>
        <begin position="21"/>
        <end position="1318"/>
    </location>
</feature>
<comment type="caution">
    <text evidence="5">The sequence shown here is derived from an EMBL/GenBank/DDBJ whole genome shotgun (WGS) entry which is preliminary data.</text>
</comment>
<feature type="transmembrane region" description="Helical" evidence="2">
    <location>
        <begin position="919"/>
        <end position="943"/>
    </location>
</feature>
<evidence type="ECO:0000256" key="2">
    <source>
        <dbReference type="SAM" id="Phobius"/>
    </source>
</evidence>
<proteinExistence type="predicted"/>
<feature type="domain" description="Tyrosine-protein kinase ephrin type A/B receptor-like" evidence="4">
    <location>
        <begin position="732"/>
        <end position="763"/>
    </location>
</feature>
<feature type="region of interest" description="Disordered" evidence="1">
    <location>
        <begin position="1288"/>
        <end position="1318"/>
    </location>
</feature>
<feature type="transmembrane region" description="Helical" evidence="2">
    <location>
        <begin position="784"/>
        <end position="809"/>
    </location>
</feature>
<keyword evidence="2" id="KW-0812">Transmembrane</keyword>
<dbReference type="PANTHER" id="PTHR46967:SF2">
    <property type="entry name" value="SUSHI, VON WILLEBRAND FACTOR TYPE A, EGF AND PENTRAXIN DOMAIN-CONTAINING PROTEIN 1-LIKE"/>
    <property type="match status" value="1"/>
</dbReference>
<reference evidence="5" key="1">
    <citation type="submission" date="2021-02" db="EMBL/GenBank/DDBJ databases">
        <authorList>
            <person name="Dougan E. K."/>
            <person name="Rhodes N."/>
            <person name="Thang M."/>
            <person name="Chan C."/>
        </authorList>
    </citation>
    <scope>NUCLEOTIDE SEQUENCE</scope>
</reference>
<dbReference type="SUPFAM" id="SSF57184">
    <property type="entry name" value="Growth factor receptor domain"/>
    <property type="match status" value="1"/>
</dbReference>
<dbReference type="Pfam" id="PF07699">
    <property type="entry name" value="Ephrin_rec_like"/>
    <property type="match status" value="1"/>
</dbReference>
<feature type="region of interest" description="Disordered" evidence="1">
    <location>
        <begin position="1066"/>
        <end position="1086"/>
    </location>
</feature>
<name>A0A813LQ66_POLGL</name>
<feature type="compositionally biased region" description="Polar residues" evidence="1">
    <location>
        <begin position="1298"/>
        <end position="1318"/>
    </location>
</feature>
<dbReference type="PANTHER" id="PTHR46967">
    <property type="entry name" value="INSULIN-LIKE GROWTH FACTOR BINDING PROTEIN,N-TERMINAL"/>
    <property type="match status" value="1"/>
</dbReference>
<gene>
    <name evidence="5" type="ORF">PGLA2088_LOCUS46209</name>
</gene>
<dbReference type="Proteomes" id="UP000626109">
    <property type="component" value="Unassembled WGS sequence"/>
</dbReference>
<evidence type="ECO:0000313" key="6">
    <source>
        <dbReference type="Proteomes" id="UP000626109"/>
    </source>
</evidence>
<keyword evidence="3" id="KW-0732">Signal</keyword>
<dbReference type="InterPro" id="IPR009030">
    <property type="entry name" value="Growth_fac_rcpt_cys_sf"/>
</dbReference>
<keyword evidence="2" id="KW-1133">Transmembrane helix</keyword>
<evidence type="ECO:0000256" key="3">
    <source>
        <dbReference type="SAM" id="SignalP"/>
    </source>
</evidence>
<accession>A0A813LQ66</accession>
<feature type="compositionally biased region" description="Polar residues" evidence="1">
    <location>
        <begin position="1074"/>
        <end position="1084"/>
    </location>
</feature>